<dbReference type="PANTHER" id="PTHR12411">
    <property type="entry name" value="CYSTEINE PROTEASE FAMILY C1-RELATED"/>
    <property type="match status" value="1"/>
</dbReference>
<protein>
    <submittedName>
        <fullName evidence="6">Pept_C1 domain-containing protein</fullName>
    </submittedName>
</protein>
<dbReference type="STRING" id="103827.A0A0N5CPQ1"/>
<organism evidence="6">
    <name type="scientific">Thelazia callipaeda</name>
    <name type="common">Oriental eyeworm</name>
    <name type="synonym">Parasitic nematode</name>
    <dbReference type="NCBI Taxonomy" id="103827"/>
    <lineage>
        <taxon>Eukaryota</taxon>
        <taxon>Metazoa</taxon>
        <taxon>Ecdysozoa</taxon>
        <taxon>Nematoda</taxon>
        <taxon>Chromadorea</taxon>
        <taxon>Rhabditida</taxon>
        <taxon>Spirurina</taxon>
        <taxon>Spiruromorpha</taxon>
        <taxon>Thelazioidea</taxon>
        <taxon>Thelaziidae</taxon>
        <taxon>Thelazia</taxon>
    </lineage>
</organism>
<dbReference type="WBParaSite" id="TCLT_0000220001-mRNA-1">
    <property type="protein sequence ID" value="TCLT_0000220001-mRNA-1"/>
    <property type="gene ID" value="TCLT_0000220001"/>
</dbReference>
<dbReference type="SMART" id="SM00848">
    <property type="entry name" value="Inhibitor_I29"/>
    <property type="match status" value="1"/>
</dbReference>
<evidence type="ECO:0000313" key="5">
    <source>
        <dbReference type="Proteomes" id="UP000276776"/>
    </source>
</evidence>
<dbReference type="CDD" id="cd02248">
    <property type="entry name" value="Peptidase_C1A"/>
    <property type="match status" value="1"/>
</dbReference>
<evidence type="ECO:0000259" key="3">
    <source>
        <dbReference type="SMART" id="SM00848"/>
    </source>
</evidence>
<name>A0A0N5CPQ1_THECL</name>
<dbReference type="GO" id="GO:0008234">
    <property type="term" value="F:cysteine-type peptidase activity"/>
    <property type="evidence" value="ECO:0007669"/>
    <property type="project" value="InterPro"/>
</dbReference>
<sequence length="313" mass="35075">MPRINDDETDKVNNYFDSLLIKELFSKVKAVGNSINTHTRQFKSLSQSKLHALYNEHHEDYKKFVQKYKKGVNDERPEAFRLLAYAKTVEEIKRHNELYKQGKSSFELGLNSMADMTLQEFQQNNPIQTYDNSIIPSNKTMLPYTVIKLPSTVNWVTAGYVTDVIDGYFGNCFAGGTALSVAGAIEAKVKMEQNVLLTLSAQELLDCTEYGCETSGNATENDIQSLKAAIARGPVVAAIYANSPTFRNYKGGIYREKSPKSAVSHTVLVVGYGEEYIILKNSWGKDWGENGYMRITTNPEENCNCAENVLALI</sequence>
<dbReference type="EMBL" id="UYYF01000399">
    <property type="protein sequence ID" value="VDM98019.1"/>
    <property type="molecule type" value="Genomic_DNA"/>
</dbReference>
<reference evidence="6" key="1">
    <citation type="submission" date="2017-02" db="UniProtKB">
        <authorList>
            <consortium name="WormBaseParasite"/>
        </authorList>
    </citation>
    <scope>IDENTIFICATION</scope>
</reference>
<dbReference type="Gene3D" id="1.10.287.2250">
    <property type="match status" value="1"/>
</dbReference>
<dbReference type="Pfam" id="PF00112">
    <property type="entry name" value="Peptidase_C1"/>
    <property type="match status" value="2"/>
</dbReference>
<dbReference type="GO" id="GO:0006508">
    <property type="term" value="P:proteolysis"/>
    <property type="evidence" value="ECO:0007669"/>
    <property type="project" value="InterPro"/>
</dbReference>
<evidence type="ECO:0000313" key="6">
    <source>
        <dbReference type="WBParaSite" id="TCLT_0000220001-mRNA-1"/>
    </source>
</evidence>
<evidence type="ECO:0000256" key="1">
    <source>
        <dbReference type="ARBA" id="ARBA00008455"/>
    </source>
</evidence>
<dbReference type="SUPFAM" id="SSF54001">
    <property type="entry name" value="Cysteine proteinases"/>
    <property type="match status" value="1"/>
</dbReference>
<gene>
    <name evidence="4" type="ORF">TCLT_LOCUS2201</name>
</gene>
<dbReference type="Gene3D" id="3.90.70.10">
    <property type="entry name" value="Cysteine proteinases"/>
    <property type="match status" value="2"/>
</dbReference>
<proteinExistence type="inferred from homology"/>
<dbReference type="InterPro" id="IPR000668">
    <property type="entry name" value="Peptidase_C1A_C"/>
</dbReference>
<evidence type="ECO:0000313" key="4">
    <source>
        <dbReference type="EMBL" id="VDM98019.1"/>
    </source>
</evidence>
<dbReference type="OrthoDB" id="5853139at2759"/>
<accession>A0A0N5CPQ1</accession>
<dbReference type="InterPro" id="IPR025661">
    <property type="entry name" value="Pept_asp_AS"/>
</dbReference>
<feature type="domain" description="Cathepsin propeptide inhibitor" evidence="3">
    <location>
        <begin position="61"/>
        <end position="121"/>
    </location>
</feature>
<feature type="domain" description="Peptidase C1A papain C-terminal" evidence="2">
    <location>
        <begin position="149"/>
        <end position="313"/>
    </location>
</feature>
<dbReference type="Proteomes" id="UP000276776">
    <property type="component" value="Unassembled WGS sequence"/>
</dbReference>
<reference evidence="4 5" key="2">
    <citation type="submission" date="2018-11" db="EMBL/GenBank/DDBJ databases">
        <authorList>
            <consortium name="Pathogen Informatics"/>
        </authorList>
    </citation>
    <scope>NUCLEOTIDE SEQUENCE [LARGE SCALE GENOMIC DNA]</scope>
</reference>
<comment type="similarity">
    <text evidence="1">Belongs to the peptidase C1 family.</text>
</comment>
<dbReference type="InterPro" id="IPR039417">
    <property type="entry name" value="Peptidase_C1A_papain-like"/>
</dbReference>
<dbReference type="InterPro" id="IPR013201">
    <property type="entry name" value="Prot_inhib_I29"/>
</dbReference>
<dbReference type="PROSITE" id="PS00640">
    <property type="entry name" value="THIOL_PROTEASE_ASN"/>
    <property type="match status" value="1"/>
</dbReference>
<dbReference type="AlphaFoldDB" id="A0A0N5CPQ1"/>
<dbReference type="InterPro" id="IPR013128">
    <property type="entry name" value="Peptidase_C1A"/>
</dbReference>
<dbReference type="SMART" id="SM00645">
    <property type="entry name" value="Pept_C1"/>
    <property type="match status" value="1"/>
</dbReference>
<dbReference type="InterPro" id="IPR038765">
    <property type="entry name" value="Papain-like_cys_pep_sf"/>
</dbReference>
<evidence type="ECO:0000259" key="2">
    <source>
        <dbReference type="SMART" id="SM00645"/>
    </source>
</evidence>
<dbReference type="OMA" id="MPRINDD"/>
<dbReference type="Pfam" id="PF08246">
    <property type="entry name" value="Inhibitor_I29"/>
    <property type="match status" value="1"/>
</dbReference>
<keyword evidence="5" id="KW-1185">Reference proteome</keyword>